<accession>A0ABV3SYQ0</accession>
<sequence length="205" mass="22308">MPEPSLPSVALENEVVRLEPLSPAHVAALRVAVDADRSSFGYTAVPQPDEVEAYVADRLRVVERGRMASFVQIEAATGTVVGHTTYCGPVWVKGMLRAIEVGHSWLTPAAQGGAVNTASKLLLFRHAFERWGVDRVQLTTDARNERSRHAILAVGGLFEGVARRSGLSRVPGEEGRTRDTAVFSLISDEWPATRARLEARLASRV</sequence>
<name>A0ABV3SYQ0_9ACTN</name>
<dbReference type="EC" id="2.3.-.-" evidence="2"/>
<feature type="domain" description="N-acetyltransferase" evidence="1">
    <location>
        <begin position="17"/>
        <end position="155"/>
    </location>
</feature>
<proteinExistence type="predicted"/>
<keyword evidence="3" id="KW-1185">Reference proteome</keyword>
<dbReference type="PANTHER" id="PTHR43610">
    <property type="entry name" value="BLL6696 PROTEIN"/>
    <property type="match status" value="1"/>
</dbReference>
<dbReference type="InterPro" id="IPR000182">
    <property type="entry name" value="GNAT_dom"/>
</dbReference>
<keyword evidence="2" id="KW-0012">Acyltransferase</keyword>
<dbReference type="SUPFAM" id="SSF55729">
    <property type="entry name" value="Acyl-CoA N-acyltransferases (Nat)"/>
    <property type="match status" value="1"/>
</dbReference>
<dbReference type="Proteomes" id="UP001556631">
    <property type="component" value="Unassembled WGS sequence"/>
</dbReference>
<dbReference type="EMBL" id="JBFPJR010000011">
    <property type="protein sequence ID" value="MEX0427594.1"/>
    <property type="molecule type" value="Genomic_DNA"/>
</dbReference>
<dbReference type="Pfam" id="PF13302">
    <property type="entry name" value="Acetyltransf_3"/>
    <property type="match status" value="1"/>
</dbReference>
<dbReference type="Gene3D" id="3.40.630.30">
    <property type="match status" value="1"/>
</dbReference>
<reference evidence="2 3" key="1">
    <citation type="submission" date="2024-07" db="EMBL/GenBank/DDBJ databases">
        <authorList>
            <person name="Lee S."/>
            <person name="Kang M."/>
        </authorList>
    </citation>
    <scope>NUCLEOTIDE SEQUENCE [LARGE SCALE GENOMIC DNA]</scope>
    <source>
        <strain evidence="2 3">DS6</strain>
    </source>
</reference>
<dbReference type="GO" id="GO:0016746">
    <property type="term" value="F:acyltransferase activity"/>
    <property type="evidence" value="ECO:0007669"/>
    <property type="project" value="UniProtKB-KW"/>
</dbReference>
<keyword evidence="2" id="KW-0808">Transferase</keyword>
<dbReference type="PANTHER" id="PTHR43610:SF1">
    <property type="entry name" value="N-ACETYLTRANSFERASE DOMAIN-CONTAINING PROTEIN"/>
    <property type="match status" value="1"/>
</dbReference>
<comment type="caution">
    <text evidence="2">The sequence shown here is derived from an EMBL/GenBank/DDBJ whole genome shotgun (WGS) entry which is preliminary data.</text>
</comment>
<protein>
    <submittedName>
        <fullName evidence="2">GNAT family N-acetyltransferase</fullName>
        <ecNumber evidence="2">2.3.-.-</ecNumber>
    </submittedName>
</protein>
<organism evidence="2 3">
    <name type="scientific">Nocardioides eburneus</name>
    <dbReference type="NCBI Taxonomy" id="3231482"/>
    <lineage>
        <taxon>Bacteria</taxon>
        <taxon>Bacillati</taxon>
        <taxon>Actinomycetota</taxon>
        <taxon>Actinomycetes</taxon>
        <taxon>Propionibacteriales</taxon>
        <taxon>Nocardioidaceae</taxon>
        <taxon>Nocardioides</taxon>
    </lineage>
</organism>
<gene>
    <name evidence="2" type="ORF">AB3X52_08190</name>
</gene>
<evidence type="ECO:0000259" key="1">
    <source>
        <dbReference type="Pfam" id="PF13302"/>
    </source>
</evidence>
<dbReference type="RefSeq" id="WP_367993129.1">
    <property type="nucleotide sequence ID" value="NZ_JBFPJR010000011.1"/>
</dbReference>
<evidence type="ECO:0000313" key="2">
    <source>
        <dbReference type="EMBL" id="MEX0427594.1"/>
    </source>
</evidence>
<dbReference type="InterPro" id="IPR016181">
    <property type="entry name" value="Acyl_CoA_acyltransferase"/>
</dbReference>
<evidence type="ECO:0000313" key="3">
    <source>
        <dbReference type="Proteomes" id="UP001556631"/>
    </source>
</evidence>